<feature type="domain" description="OBG-type G" evidence="3">
    <location>
        <begin position="63"/>
        <end position="296"/>
    </location>
</feature>
<evidence type="ECO:0000256" key="1">
    <source>
        <dbReference type="ARBA" id="ARBA00022741"/>
    </source>
</evidence>
<dbReference type="InterPro" id="IPR027417">
    <property type="entry name" value="P-loop_NTPase"/>
</dbReference>
<proteinExistence type="predicted"/>
<name>C1EBU7_MICCC</name>
<dbReference type="InterPro" id="IPR031167">
    <property type="entry name" value="G_OBG"/>
</dbReference>
<dbReference type="SUPFAM" id="SSF81271">
    <property type="entry name" value="TGS-like"/>
    <property type="match status" value="1"/>
</dbReference>
<dbReference type="Gene3D" id="3.10.20.30">
    <property type="match status" value="1"/>
</dbReference>
<evidence type="ECO:0000259" key="3">
    <source>
        <dbReference type="PROSITE" id="PS51710"/>
    </source>
</evidence>
<protein>
    <recommendedName>
        <fullName evidence="7">OBG-type G domain-containing protein</fullName>
    </recommendedName>
</protein>
<dbReference type="InterPro" id="IPR045001">
    <property type="entry name" value="DRG"/>
</dbReference>
<feature type="domain" description="TGS" evidence="4">
    <location>
        <begin position="296"/>
        <end position="374"/>
    </location>
</feature>
<evidence type="ECO:0000313" key="6">
    <source>
        <dbReference type="Proteomes" id="UP000002009"/>
    </source>
</evidence>
<dbReference type="InterPro" id="IPR012675">
    <property type="entry name" value="Beta-grasp_dom_sf"/>
</dbReference>
<dbReference type="KEGG" id="mis:MICPUN_97836"/>
<dbReference type="PROSITE" id="PS00905">
    <property type="entry name" value="GTP1_OBG"/>
    <property type="match status" value="1"/>
</dbReference>
<dbReference type="PROSITE" id="PS51880">
    <property type="entry name" value="TGS"/>
    <property type="match status" value="1"/>
</dbReference>
<evidence type="ECO:0008006" key="7">
    <source>
        <dbReference type="Google" id="ProtNLM"/>
    </source>
</evidence>
<dbReference type="Gene3D" id="6.10.140.1070">
    <property type="match status" value="2"/>
</dbReference>
<dbReference type="GeneID" id="8246083"/>
<dbReference type="OMA" id="DVCDQVH"/>
<dbReference type="EMBL" id="CP001329">
    <property type="protein sequence ID" value="ACO65476.1"/>
    <property type="molecule type" value="Genomic_DNA"/>
</dbReference>
<dbReference type="InterPro" id="IPR004095">
    <property type="entry name" value="TGS"/>
</dbReference>
<dbReference type="SUPFAM" id="SSF52540">
    <property type="entry name" value="P-loop containing nucleoside triphosphate hydrolases"/>
    <property type="match status" value="1"/>
</dbReference>
<keyword evidence="2" id="KW-0342">GTP-binding</keyword>
<dbReference type="FunFam" id="3.40.50.300:FF:001436">
    <property type="entry name" value="Developmentally-regulated GTP-binding protein"/>
    <property type="match status" value="1"/>
</dbReference>
<dbReference type="Proteomes" id="UP000002009">
    <property type="component" value="Chromosome 9"/>
</dbReference>
<dbReference type="STRING" id="296587.C1EBU7"/>
<evidence type="ECO:0000313" key="5">
    <source>
        <dbReference type="EMBL" id="ACO65476.1"/>
    </source>
</evidence>
<dbReference type="AlphaFoldDB" id="C1EBU7"/>
<dbReference type="InParanoid" id="C1EBU7"/>
<dbReference type="Pfam" id="PF16897">
    <property type="entry name" value="MMR_HSR1_Xtn"/>
    <property type="match status" value="1"/>
</dbReference>
<keyword evidence="1" id="KW-0547">Nucleotide-binding</keyword>
<dbReference type="FunCoup" id="C1EBU7">
    <property type="interactions" value="2127"/>
</dbReference>
<dbReference type="InterPro" id="IPR006074">
    <property type="entry name" value="GTP1-OBG_CS"/>
</dbReference>
<reference evidence="5 6" key="1">
    <citation type="journal article" date="2009" name="Science">
        <title>Green evolution and dynamic adaptations revealed by genomes of the marine picoeukaryotes Micromonas.</title>
        <authorList>
            <person name="Worden A.Z."/>
            <person name="Lee J.H."/>
            <person name="Mock T."/>
            <person name="Rouze P."/>
            <person name="Simmons M.P."/>
            <person name="Aerts A.L."/>
            <person name="Allen A.E."/>
            <person name="Cuvelier M.L."/>
            <person name="Derelle E."/>
            <person name="Everett M.V."/>
            <person name="Foulon E."/>
            <person name="Grimwood J."/>
            <person name="Gundlach H."/>
            <person name="Henrissat B."/>
            <person name="Napoli C."/>
            <person name="McDonald S.M."/>
            <person name="Parker M.S."/>
            <person name="Rombauts S."/>
            <person name="Salamov A."/>
            <person name="Von Dassow P."/>
            <person name="Badger J.H."/>
            <person name="Coutinho P.M."/>
            <person name="Demir E."/>
            <person name="Dubchak I."/>
            <person name="Gentemann C."/>
            <person name="Eikrem W."/>
            <person name="Gready J.E."/>
            <person name="John U."/>
            <person name="Lanier W."/>
            <person name="Lindquist E.A."/>
            <person name="Lucas S."/>
            <person name="Mayer K.F."/>
            <person name="Moreau H."/>
            <person name="Not F."/>
            <person name="Otillar R."/>
            <person name="Panaud O."/>
            <person name="Pangilinan J."/>
            <person name="Paulsen I."/>
            <person name="Piegu B."/>
            <person name="Poliakov A."/>
            <person name="Robbens S."/>
            <person name="Schmutz J."/>
            <person name="Toulza E."/>
            <person name="Wyss T."/>
            <person name="Zelensky A."/>
            <person name="Zhou K."/>
            <person name="Armbrust E.V."/>
            <person name="Bhattacharya D."/>
            <person name="Goodenough U.W."/>
            <person name="Van de Peer Y."/>
            <person name="Grigoriev I.V."/>
        </authorList>
    </citation>
    <scope>NUCLEOTIDE SEQUENCE [LARGE SCALE GENOMIC DNA]</scope>
    <source>
        <strain evidence="6">RCC299 / NOUM17</strain>
    </source>
</reference>
<sequence>MGILEKIKDIELEMSRTQKNKATEGHLGILKSKLAKLRTELLAPSKSGGGEGDGFEVSKYGHGRVALIGFPSVGKSTLLTQLTGTDSEAAAYEFTTLTCIPGVIHYNDAKIQLLDLPGIIEGASEGKGRGRQVIAVAKSSDLILMVLDATKSEAANSRYAHKEILTRELEAVGLRLNQTPPRVYIKKKHSGGVQVNNTVPGGLTRIDESTVLKVLAEYKIHHCELLIREDIDVDQLIDVLEGNRKYIRCLYVYNKVDALTIEEVDSLSRRADSVCISCYLELGMDQLLRRMWAAMGLVRVYTKKTGNKPDFDEPVVLAEHRGGTSVKDFCDQIHNTIAKNLKYAQVWGTSAKHMGQRVGVKHALEDEDVVQLVKGDKVDKDELKGRFSVTKKNDPARIADRVKKAKLKT</sequence>
<dbReference type="Pfam" id="PF02824">
    <property type="entry name" value="TGS"/>
    <property type="match status" value="1"/>
</dbReference>
<organism evidence="5 6">
    <name type="scientific">Micromonas commoda (strain RCC299 / NOUM17 / CCMP2709)</name>
    <name type="common">Picoplanktonic green alga</name>
    <dbReference type="NCBI Taxonomy" id="296587"/>
    <lineage>
        <taxon>Eukaryota</taxon>
        <taxon>Viridiplantae</taxon>
        <taxon>Chlorophyta</taxon>
        <taxon>Mamiellophyceae</taxon>
        <taxon>Mamiellales</taxon>
        <taxon>Mamiellaceae</taxon>
        <taxon>Micromonas</taxon>
    </lineage>
</organism>
<dbReference type="eggNOG" id="KOG1486">
    <property type="taxonomic scope" value="Eukaryota"/>
</dbReference>
<accession>C1EBU7</accession>
<dbReference type="PROSITE" id="PS51710">
    <property type="entry name" value="G_OBG"/>
    <property type="match status" value="1"/>
</dbReference>
<dbReference type="NCBIfam" id="TIGR00231">
    <property type="entry name" value="small_GTP"/>
    <property type="match status" value="1"/>
</dbReference>
<dbReference type="FunFam" id="3.10.20.30:FF:000003">
    <property type="entry name" value="Developmentally-regulated GTP-binding protein 1"/>
    <property type="match status" value="1"/>
</dbReference>
<dbReference type="InterPro" id="IPR031662">
    <property type="entry name" value="GTP-binding_2"/>
</dbReference>
<dbReference type="GO" id="GO:0003924">
    <property type="term" value="F:GTPase activity"/>
    <property type="evidence" value="ECO:0007669"/>
    <property type="project" value="InterPro"/>
</dbReference>
<dbReference type="Pfam" id="PF01926">
    <property type="entry name" value="MMR_HSR1"/>
    <property type="match status" value="1"/>
</dbReference>
<dbReference type="CDD" id="cd01896">
    <property type="entry name" value="DRG"/>
    <property type="match status" value="1"/>
</dbReference>
<evidence type="ECO:0000256" key="2">
    <source>
        <dbReference type="ARBA" id="ARBA00023134"/>
    </source>
</evidence>
<dbReference type="PRINTS" id="PR00326">
    <property type="entry name" value="GTP1OBG"/>
</dbReference>
<dbReference type="OrthoDB" id="603at2759"/>
<gene>
    <name evidence="5" type="ORF">MICPUN_97836</name>
</gene>
<dbReference type="PANTHER" id="PTHR43127">
    <property type="entry name" value="DEVELOPMENTALLY-REGULATED GTP-BINDING PROTEIN 2"/>
    <property type="match status" value="1"/>
</dbReference>
<dbReference type="InterPro" id="IPR005225">
    <property type="entry name" value="Small_GTP-bd"/>
</dbReference>
<dbReference type="GO" id="GO:0005525">
    <property type="term" value="F:GTP binding"/>
    <property type="evidence" value="ECO:0007669"/>
    <property type="project" value="UniProtKB-KW"/>
</dbReference>
<dbReference type="InterPro" id="IPR012676">
    <property type="entry name" value="TGS-like"/>
</dbReference>
<dbReference type="InterPro" id="IPR006073">
    <property type="entry name" value="GTP-bd"/>
</dbReference>
<keyword evidence="6" id="KW-1185">Reference proteome</keyword>
<evidence type="ECO:0000259" key="4">
    <source>
        <dbReference type="PROSITE" id="PS51880"/>
    </source>
</evidence>
<dbReference type="RefSeq" id="XP_002504218.1">
    <property type="nucleotide sequence ID" value="XM_002504172.1"/>
</dbReference>